<reference evidence="2" key="3">
    <citation type="journal article" date="2016" name="Gigascience">
        <title>De novo construction of an expanded transcriptome assembly for the western tarnished plant bug, Lygus hesperus.</title>
        <authorList>
            <person name="Tassone E.E."/>
            <person name="Geib S.M."/>
            <person name="Hall B."/>
            <person name="Fabrick J.A."/>
            <person name="Brent C.S."/>
            <person name="Hull J.J."/>
        </authorList>
    </citation>
    <scope>NUCLEOTIDE SEQUENCE</scope>
</reference>
<dbReference type="EMBL" id="GDHC01012270">
    <property type="protein sequence ID" value="JAQ06359.1"/>
    <property type="molecule type" value="Transcribed_RNA"/>
</dbReference>
<gene>
    <name evidence="1" type="primary">atpD_5</name>
    <name evidence="1" type="ORF">CM83_100108</name>
    <name evidence="2" type="ORF">g.924</name>
</gene>
<dbReference type="EMBL" id="GBHO01014124">
    <property type="protein sequence ID" value="JAG29480.1"/>
    <property type="molecule type" value="Transcribed_RNA"/>
</dbReference>
<proteinExistence type="predicted"/>
<accession>A0A0A9YIW5</accession>
<name>A0A0A9YIW5_LYGHE</name>
<evidence type="ECO:0000313" key="2">
    <source>
        <dbReference type="EMBL" id="JAQ06359.1"/>
    </source>
</evidence>
<reference evidence="1" key="1">
    <citation type="journal article" date="2014" name="PLoS ONE">
        <title>Transcriptome-Based Identification of ABC Transporters in the Western Tarnished Plant Bug Lygus hesperus.</title>
        <authorList>
            <person name="Hull J.J."/>
            <person name="Chaney K."/>
            <person name="Geib S.M."/>
            <person name="Fabrick J.A."/>
            <person name="Brent C.S."/>
            <person name="Walsh D."/>
            <person name="Lavine L.C."/>
        </authorList>
    </citation>
    <scope>NUCLEOTIDE SEQUENCE</scope>
</reference>
<dbReference type="AlphaFoldDB" id="A0A0A9YIW5"/>
<sequence>FLYFIGVCGNDSSSSSTGTDTNNAIMSNTFHENTIVITVAMCGSEKKYKESFGPLQETARVLTPHYRTAQHVMFQFVKLHYDTVNDVMTLHDVHPCIKHES</sequence>
<protein>
    <submittedName>
        <fullName evidence="1">ATP synthase subunit beta</fullName>
    </submittedName>
</protein>
<organism evidence="1">
    <name type="scientific">Lygus hesperus</name>
    <name type="common">Western plant bug</name>
    <dbReference type="NCBI Taxonomy" id="30085"/>
    <lineage>
        <taxon>Eukaryota</taxon>
        <taxon>Metazoa</taxon>
        <taxon>Ecdysozoa</taxon>
        <taxon>Arthropoda</taxon>
        <taxon>Hexapoda</taxon>
        <taxon>Insecta</taxon>
        <taxon>Pterygota</taxon>
        <taxon>Neoptera</taxon>
        <taxon>Paraneoptera</taxon>
        <taxon>Hemiptera</taxon>
        <taxon>Heteroptera</taxon>
        <taxon>Panheteroptera</taxon>
        <taxon>Cimicomorpha</taxon>
        <taxon>Miridae</taxon>
        <taxon>Mirini</taxon>
        <taxon>Lygus</taxon>
    </lineage>
</organism>
<reference evidence="1" key="2">
    <citation type="submission" date="2014-07" db="EMBL/GenBank/DDBJ databases">
        <authorList>
            <person name="Hull J."/>
        </authorList>
    </citation>
    <scope>NUCLEOTIDE SEQUENCE</scope>
</reference>
<evidence type="ECO:0000313" key="1">
    <source>
        <dbReference type="EMBL" id="JAG29480.1"/>
    </source>
</evidence>
<feature type="non-terminal residue" evidence="1">
    <location>
        <position position="1"/>
    </location>
</feature>